<dbReference type="PANTHER" id="PTHR11937">
    <property type="entry name" value="ACTIN"/>
    <property type="match status" value="1"/>
</dbReference>
<dbReference type="Proteomes" id="UP000094236">
    <property type="component" value="Unassembled WGS sequence"/>
</dbReference>
<dbReference type="GO" id="GO:0000132">
    <property type="term" value="P:establishment of mitotic spindle orientation"/>
    <property type="evidence" value="ECO:0007669"/>
    <property type="project" value="EnsemblFungi"/>
</dbReference>
<evidence type="ECO:0000256" key="7">
    <source>
        <dbReference type="ARBA" id="ARBA00083222"/>
    </source>
</evidence>
<evidence type="ECO:0000256" key="6">
    <source>
        <dbReference type="ARBA" id="ARBA00076361"/>
    </source>
</evidence>
<dbReference type="InterPro" id="IPR004000">
    <property type="entry name" value="Actin"/>
</dbReference>
<organism evidence="8 9">
    <name type="scientific">Pachysolen tannophilus NRRL Y-2460</name>
    <dbReference type="NCBI Taxonomy" id="669874"/>
    <lineage>
        <taxon>Eukaryota</taxon>
        <taxon>Fungi</taxon>
        <taxon>Dikarya</taxon>
        <taxon>Ascomycota</taxon>
        <taxon>Saccharomycotina</taxon>
        <taxon>Pichiomycetes</taxon>
        <taxon>Pachysolenaceae</taxon>
        <taxon>Pachysolen</taxon>
    </lineage>
</organism>
<keyword evidence="2" id="KW-0963">Cytoplasm</keyword>
<dbReference type="STRING" id="669874.A0A1E4U371"/>
<name>A0A1E4U371_PACTA</name>
<evidence type="ECO:0000313" key="8">
    <source>
        <dbReference type="EMBL" id="ODV98453.1"/>
    </source>
</evidence>
<dbReference type="EMBL" id="KV454011">
    <property type="protein sequence ID" value="ODV98453.1"/>
    <property type="molecule type" value="Genomic_DNA"/>
</dbReference>
<evidence type="ECO:0000256" key="1">
    <source>
        <dbReference type="ARBA" id="ARBA00004245"/>
    </source>
</evidence>
<comment type="similarity">
    <text evidence="4">Belongs to the actin family. ARP1 subfamily.</text>
</comment>
<dbReference type="CDD" id="cd10216">
    <property type="entry name" value="ASKHA_NBD_Arp1"/>
    <property type="match status" value="1"/>
</dbReference>
<gene>
    <name evidence="8" type="ORF">PACTADRAFT_48214</name>
</gene>
<keyword evidence="3" id="KW-0206">Cytoskeleton</keyword>
<dbReference type="PRINTS" id="PR00190">
    <property type="entry name" value="ACTIN"/>
</dbReference>
<proteinExistence type="inferred from homology"/>
<evidence type="ECO:0000256" key="3">
    <source>
        <dbReference type="ARBA" id="ARBA00023212"/>
    </source>
</evidence>
<dbReference type="SUPFAM" id="SSF53067">
    <property type="entry name" value="Actin-like ATPase domain"/>
    <property type="match status" value="2"/>
</dbReference>
<dbReference type="FunFam" id="3.90.640.10:FF:000007">
    <property type="entry name" value="Actin like 7B"/>
    <property type="match status" value="1"/>
</dbReference>
<dbReference type="GO" id="GO:0005869">
    <property type="term" value="C:dynactin complex"/>
    <property type="evidence" value="ECO:0007669"/>
    <property type="project" value="EnsemblFungi"/>
</dbReference>
<comment type="subcellular location">
    <subcellularLocation>
        <location evidence="1">Cytoplasm</location>
        <location evidence="1">Cytoskeleton</location>
    </subcellularLocation>
</comment>
<accession>A0A1E4U371</accession>
<sequence>MDPDQPILLNQPVVIDNGSGSLKSGFAGDDKPKFITSSIIGRPKYSKIMAGALEGDTFIGNRAQENRGLLSLKYPISHGVVENWDDMELLWSNIFSQNLKINAEEHPILLTEAPLNPSRHREKCSEIFFETFNIPALYISVQAVLALYSSGRTTGVVLDSGDGVSHVVPVYEGFSLPSAIRRIDVAGRDITEQLQFLLRKSGYMLMTSSEKEIVRIIKEKNCFISENPRKDENEWINYLSTNPMLETTTDSRQHEIYKLPDGKIINLGPERFRATEILFHPQLIGSEFQGIHEILSESILKVDLELRPSLYKSIVLSGGTTLFKGFGNRLLNELKNSSEKNTKIKIYAPPERKYSTWIGGSILAGLSTFKKNVDK</sequence>
<dbReference type="OrthoDB" id="5132116at2759"/>
<dbReference type="Gene3D" id="3.30.420.40">
    <property type="match status" value="2"/>
</dbReference>
<dbReference type="Pfam" id="PF00022">
    <property type="entry name" value="Actin"/>
    <property type="match status" value="1"/>
</dbReference>
<dbReference type="GO" id="GO:0031578">
    <property type="term" value="P:mitotic spindle orientation checkpoint signaling"/>
    <property type="evidence" value="ECO:0007669"/>
    <property type="project" value="EnsemblFungi"/>
</dbReference>
<dbReference type="AlphaFoldDB" id="A0A1E4U371"/>
<keyword evidence="9" id="KW-1185">Reference proteome</keyword>
<dbReference type="SMART" id="SM00268">
    <property type="entry name" value="ACTIN"/>
    <property type="match status" value="1"/>
</dbReference>
<evidence type="ECO:0000313" key="9">
    <source>
        <dbReference type="Proteomes" id="UP000094236"/>
    </source>
</evidence>
<reference evidence="9" key="1">
    <citation type="submission" date="2016-05" db="EMBL/GenBank/DDBJ databases">
        <title>Comparative genomics of biotechnologically important yeasts.</title>
        <authorList>
            <consortium name="DOE Joint Genome Institute"/>
            <person name="Riley R."/>
            <person name="Haridas S."/>
            <person name="Wolfe K.H."/>
            <person name="Lopes M.R."/>
            <person name="Hittinger C.T."/>
            <person name="Goker M."/>
            <person name="Salamov A."/>
            <person name="Wisecaver J."/>
            <person name="Long T.M."/>
            <person name="Aerts A.L."/>
            <person name="Barry K."/>
            <person name="Choi C."/>
            <person name="Clum A."/>
            <person name="Coughlan A.Y."/>
            <person name="Deshpande S."/>
            <person name="Douglass A.P."/>
            <person name="Hanson S.J."/>
            <person name="Klenk H.-P."/>
            <person name="Labutti K."/>
            <person name="Lapidus A."/>
            <person name="Lindquist E."/>
            <person name="Lipzen A."/>
            <person name="Meier-Kolthoff J.P."/>
            <person name="Ohm R.A."/>
            <person name="Otillar R.P."/>
            <person name="Pangilinan J."/>
            <person name="Peng Y."/>
            <person name="Rokas A."/>
            <person name="Rosa C.A."/>
            <person name="Scheuner C."/>
            <person name="Sibirny A.A."/>
            <person name="Slot J.C."/>
            <person name="Stielow J.B."/>
            <person name="Sun H."/>
            <person name="Kurtzman C.P."/>
            <person name="Blackwell M."/>
            <person name="Grigoriev I.V."/>
            <person name="Jeffries T.W."/>
        </authorList>
    </citation>
    <scope>NUCLEOTIDE SEQUENCE [LARGE SCALE GENOMIC DNA]</scope>
    <source>
        <strain evidence="9">NRRL Y-2460</strain>
    </source>
</reference>
<dbReference type="GO" id="GO:0007097">
    <property type="term" value="P:nuclear migration"/>
    <property type="evidence" value="ECO:0007669"/>
    <property type="project" value="EnsemblFungi"/>
</dbReference>
<dbReference type="GO" id="GO:0005200">
    <property type="term" value="F:structural constituent of cytoskeleton"/>
    <property type="evidence" value="ECO:0007669"/>
    <property type="project" value="EnsemblFungi"/>
</dbReference>
<evidence type="ECO:0000256" key="5">
    <source>
        <dbReference type="ARBA" id="ARBA00073387"/>
    </source>
</evidence>
<dbReference type="FunFam" id="3.30.420.40:FF:000018">
    <property type="entry name" value="Actin-like protein (Centractin)"/>
    <property type="match status" value="1"/>
</dbReference>
<evidence type="ECO:0000256" key="4">
    <source>
        <dbReference type="ARBA" id="ARBA00038483"/>
    </source>
</evidence>
<evidence type="ECO:0000256" key="2">
    <source>
        <dbReference type="ARBA" id="ARBA00022490"/>
    </source>
</evidence>
<dbReference type="InterPro" id="IPR043129">
    <property type="entry name" value="ATPase_NBD"/>
</dbReference>
<dbReference type="Gene3D" id="3.90.640.10">
    <property type="entry name" value="Actin, Chain A, domain 4"/>
    <property type="match status" value="1"/>
</dbReference>
<protein>
    <recommendedName>
        <fullName evidence="5">Centractin</fullName>
    </recommendedName>
    <alternativeName>
        <fullName evidence="6">Actin-like protein</fullName>
    </alternativeName>
    <alternativeName>
        <fullName evidence="7">Actin-related protein 1</fullName>
    </alternativeName>
</protein>